<name>G5H6V9_9BACT</name>
<dbReference type="OrthoDB" id="9768177at2"/>
<dbReference type="InterPro" id="IPR008969">
    <property type="entry name" value="CarboxyPept-like_regulatory"/>
</dbReference>
<keyword evidence="3 10" id="KW-1134">Transmembrane beta strand</keyword>
<dbReference type="Gene3D" id="2.170.130.10">
    <property type="entry name" value="TonB-dependent receptor, plug domain"/>
    <property type="match status" value="1"/>
</dbReference>
<proteinExistence type="inferred from homology"/>
<dbReference type="AlphaFoldDB" id="G5H6V9"/>
<dbReference type="InterPro" id="IPR036942">
    <property type="entry name" value="Beta-barrel_TonB_sf"/>
</dbReference>
<dbReference type="PANTHER" id="PTHR30069">
    <property type="entry name" value="TONB-DEPENDENT OUTER MEMBRANE RECEPTOR"/>
    <property type="match status" value="1"/>
</dbReference>
<keyword evidence="8" id="KW-0675">Receptor</keyword>
<dbReference type="InterPro" id="IPR023996">
    <property type="entry name" value="TonB-dep_OMP_SusC/RagA"/>
</dbReference>
<feature type="signal peptide" evidence="12">
    <location>
        <begin position="1"/>
        <end position="17"/>
    </location>
</feature>
<dbReference type="GO" id="GO:0015344">
    <property type="term" value="F:siderophore uptake transmembrane transporter activity"/>
    <property type="evidence" value="ECO:0007669"/>
    <property type="project" value="TreeGrafter"/>
</dbReference>
<keyword evidence="5 12" id="KW-0732">Signal</keyword>
<dbReference type="PATRIC" id="fig|742725.3.peg.725"/>
<dbReference type="InterPro" id="IPR023997">
    <property type="entry name" value="TonB-dep_OMP_SusC/RagA_CS"/>
</dbReference>
<dbReference type="Pfam" id="PF00593">
    <property type="entry name" value="TonB_dep_Rec_b-barrel"/>
    <property type="match status" value="1"/>
</dbReference>
<protein>
    <submittedName>
        <fullName evidence="15">Uncharacterized protein</fullName>
    </submittedName>
</protein>
<evidence type="ECO:0000256" key="6">
    <source>
        <dbReference type="ARBA" id="ARBA00023077"/>
    </source>
</evidence>
<dbReference type="InterPro" id="IPR012910">
    <property type="entry name" value="Plug_dom"/>
</dbReference>
<dbReference type="NCBIfam" id="TIGR04056">
    <property type="entry name" value="OMP_RagA_SusC"/>
    <property type="match status" value="1"/>
</dbReference>
<dbReference type="Gene3D" id="2.60.40.1120">
    <property type="entry name" value="Carboxypeptidase-like, regulatory domain"/>
    <property type="match status" value="1"/>
</dbReference>
<evidence type="ECO:0000256" key="7">
    <source>
        <dbReference type="ARBA" id="ARBA00023136"/>
    </source>
</evidence>
<evidence type="ECO:0000256" key="8">
    <source>
        <dbReference type="ARBA" id="ARBA00023170"/>
    </source>
</evidence>
<comment type="similarity">
    <text evidence="10 11">Belongs to the TonB-dependent receptor family.</text>
</comment>
<dbReference type="GO" id="GO:0044718">
    <property type="term" value="P:siderophore transmembrane transport"/>
    <property type="evidence" value="ECO:0007669"/>
    <property type="project" value="TreeGrafter"/>
</dbReference>
<dbReference type="HOGENOM" id="CLU_004317_0_1_10"/>
<evidence type="ECO:0000256" key="3">
    <source>
        <dbReference type="ARBA" id="ARBA00022452"/>
    </source>
</evidence>
<accession>G5H6V9</accession>
<dbReference type="eggNOG" id="COG4206">
    <property type="taxonomic scope" value="Bacteria"/>
</dbReference>
<dbReference type="NCBIfam" id="TIGR04057">
    <property type="entry name" value="SusC_RagA_signa"/>
    <property type="match status" value="1"/>
</dbReference>
<comment type="caution">
    <text evidence="15">The sequence shown here is derived from an EMBL/GenBank/DDBJ whole genome shotgun (WGS) entry which is preliminary data.</text>
</comment>
<keyword evidence="9 10" id="KW-0998">Cell outer membrane</keyword>
<dbReference type="PROSITE" id="PS52016">
    <property type="entry name" value="TONB_DEPENDENT_REC_3"/>
    <property type="match status" value="1"/>
</dbReference>
<dbReference type="SUPFAM" id="SSF49464">
    <property type="entry name" value="Carboxypeptidase regulatory domain-like"/>
    <property type="match status" value="1"/>
</dbReference>
<evidence type="ECO:0000259" key="13">
    <source>
        <dbReference type="Pfam" id="PF00593"/>
    </source>
</evidence>
<comment type="subcellular location">
    <subcellularLocation>
        <location evidence="1 10">Cell outer membrane</location>
        <topology evidence="1 10">Multi-pass membrane protein</topology>
    </subcellularLocation>
</comment>
<evidence type="ECO:0000256" key="12">
    <source>
        <dbReference type="SAM" id="SignalP"/>
    </source>
</evidence>
<dbReference type="InterPro" id="IPR037066">
    <property type="entry name" value="Plug_dom_sf"/>
</dbReference>
<evidence type="ECO:0000259" key="14">
    <source>
        <dbReference type="Pfam" id="PF07715"/>
    </source>
</evidence>
<keyword evidence="2 10" id="KW-0813">Transport</keyword>
<feature type="domain" description="TonB-dependent receptor plug" evidence="14">
    <location>
        <begin position="109"/>
        <end position="220"/>
    </location>
</feature>
<feature type="chain" id="PRO_5003477670" evidence="12">
    <location>
        <begin position="18"/>
        <end position="1159"/>
    </location>
</feature>
<evidence type="ECO:0000256" key="10">
    <source>
        <dbReference type="PROSITE-ProRule" id="PRU01360"/>
    </source>
</evidence>
<dbReference type="Pfam" id="PF07715">
    <property type="entry name" value="Plug"/>
    <property type="match status" value="1"/>
</dbReference>
<evidence type="ECO:0000256" key="2">
    <source>
        <dbReference type="ARBA" id="ARBA00022448"/>
    </source>
</evidence>
<evidence type="ECO:0000256" key="11">
    <source>
        <dbReference type="RuleBase" id="RU003357"/>
    </source>
</evidence>
<dbReference type="Gene3D" id="2.40.170.20">
    <property type="entry name" value="TonB-dependent receptor, beta-barrel domain"/>
    <property type="match status" value="1"/>
</dbReference>
<feature type="domain" description="TonB-dependent receptor-like beta-barrel" evidence="13">
    <location>
        <begin position="504"/>
        <end position="921"/>
    </location>
</feature>
<evidence type="ECO:0000256" key="1">
    <source>
        <dbReference type="ARBA" id="ARBA00004571"/>
    </source>
</evidence>
<dbReference type="InterPro" id="IPR039426">
    <property type="entry name" value="TonB-dep_rcpt-like"/>
</dbReference>
<reference evidence="15 16" key="1">
    <citation type="submission" date="2011-08" db="EMBL/GenBank/DDBJ databases">
        <title>The Genome Sequence of Alistipes indistinctus YIT 12060.</title>
        <authorList>
            <consortium name="The Broad Institute Genome Sequencing Platform"/>
            <person name="Earl A."/>
            <person name="Ward D."/>
            <person name="Feldgarden M."/>
            <person name="Gevers D."/>
            <person name="Morotomi M."/>
            <person name="Young S.K."/>
            <person name="Zeng Q."/>
            <person name="Gargeya S."/>
            <person name="Fitzgerald M."/>
            <person name="Haas B."/>
            <person name="Abouelleil A."/>
            <person name="Alvarado L."/>
            <person name="Arachchi H.M."/>
            <person name="Berlin A."/>
            <person name="Brown A."/>
            <person name="Chapman S.B."/>
            <person name="Chen Z."/>
            <person name="Dunbar C."/>
            <person name="Freedman E."/>
            <person name="Gearin G."/>
            <person name="Gellesch M."/>
            <person name="Goldberg J."/>
            <person name="Griggs A."/>
            <person name="Gujja S."/>
            <person name="Heiman D."/>
            <person name="Howarth C."/>
            <person name="Larson L."/>
            <person name="Lui A."/>
            <person name="MacDonald P.J.P."/>
            <person name="Montmayeur A."/>
            <person name="Murphy C."/>
            <person name="Neiman D."/>
            <person name="Pearson M."/>
            <person name="Priest M."/>
            <person name="Roberts A."/>
            <person name="Saif S."/>
            <person name="Shea T."/>
            <person name="Shenoy N."/>
            <person name="Sisk P."/>
            <person name="Stolte C."/>
            <person name="Sykes S."/>
            <person name="Wortman J."/>
            <person name="Nusbaum C."/>
            <person name="Birren B."/>
        </authorList>
    </citation>
    <scope>NUCLEOTIDE SEQUENCE [LARGE SCALE GENOMIC DNA]</scope>
    <source>
        <strain evidence="15 16">YIT 12060</strain>
    </source>
</reference>
<gene>
    <name evidence="15" type="ORF">HMPREF9450_00669</name>
</gene>
<organism evidence="15 16">
    <name type="scientific">Alistipes indistinctus YIT 12060</name>
    <dbReference type="NCBI Taxonomy" id="742725"/>
    <lineage>
        <taxon>Bacteria</taxon>
        <taxon>Pseudomonadati</taxon>
        <taxon>Bacteroidota</taxon>
        <taxon>Bacteroidia</taxon>
        <taxon>Bacteroidales</taxon>
        <taxon>Rikenellaceae</taxon>
        <taxon>Alistipes</taxon>
    </lineage>
</organism>
<dbReference type="STRING" id="742725.HMPREF9450_00669"/>
<evidence type="ECO:0000256" key="4">
    <source>
        <dbReference type="ARBA" id="ARBA00022692"/>
    </source>
</evidence>
<dbReference type="PANTHER" id="PTHR30069:SF29">
    <property type="entry name" value="HEMOGLOBIN AND HEMOGLOBIN-HAPTOGLOBIN-BINDING PROTEIN 1-RELATED"/>
    <property type="match status" value="1"/>
</dbReference>
<dbReference type="Proteomes" id="UP000006008">
    <property type="component" value="Unassembled WGS sequence"/>
</dbReference>
<dbReference type="EMBL" id="ADLD01000008">
    <property type="protein sequence ID" value="EHB92956.1"/>
    <property type="molecule type" value="Genomic_DNA"/>
</dbReference>
<evidence type="ECO:0000313" key="16">
    <source>
        <dbReference type="Proteomes" id="UP000006008"/>
    </source>
</evidence>
<keyword evidence="16" id="KW-1185">Reference proteome</keyword>
<dbReference type="InterPro" id="IPR000531">
    <property type="entry name" value="Beta-barrel_TonB"/>
</dbReference>
<dbReference type="Pfam" id="PF13715">
    <property type="entry name" value="CarbopepD_reg_2"/>
    <property type="match status" value="1"/>
</dbReference>
<evidence type="ECO:0000256" key="5">
    <source>
        <dbReference type="ARBA" id="ARBA00022729"/>
    </source>
</evidence>
<keyword evidence="4 10" id="KW-0812">Transmembrane</keyword>
<dbReference type="GO" id="GO:0009279">
    <property type="term" value="C:cell outer membrane"/>
    <property type="evidence" value="ECO:0007669"/>
    <property type="project" value="UniProtKB-SubCell"/>
</dbReference>
<sequence length="1159" mass="127362">MFLVLCITALSMTLVQAQERTYSGVVKGSDGQPIIGASVEVVGTTVGTSTGLDGDYTIKANQGSKIKYSFLGTKSVTVTAGGSTTINVTLEDDAMGLEEVVVQAFGTAKKKDLTGSVSSIDSKLISSQSNSTLSKALEGSIPGLQVSSVDGQPGTDMGIRIRGIGTASQNNANALIVIDGVPNTNSNVLATLNPKDVESITVLKDAASTALWGSRGANGVVMVTTKRGQQGKARVTFEGKWGMNMIGSNQAELMDSPADIYENAWQAIYNSARYGSNQNYTTNVQNPNMTHEEAALFASQHLFNYTGSTTKFDGKNPMSNWLLYNVPGLTAEENLIKTGSGSNASSTLKNIFLVGTDGKLNPNATLMYNDDWEDAVFQKSFRQEYNVTVSGATDKTDYFISAGYLSDPSYFVSSKFNRYNLRSNVNTQINKWLKAGVNIAYSRRAQQSMATRWGRNPGTTVQNVFYWLYARNALAQMWQRDENGALMYDEKTGEKIFVGNNGQQYSPLGYVNARYPANGYNLIQQLQDDKDQTIYNDLNMSGYVEAKFLKDFTFRANIAVDETFAMRERYANKETGASKSYGGTMGRNYSDYMNINSQQLLTWAHDYGKHHVDALIGHEFNWNRSSSLNFKSAYSLINGFDTFANFLWLNGGDSPFSGGGGGEDQEALEGYFARANYNFDNKYYVTASIRADGSSKFRYNDDRWGVFWSVGGAWRLSSESWLADATWLTDLKLRADYGVIGNQNGIGRYAGYLTWSYGSTGNSTPGSFKPDGWKISQGSAAAALTWEKKKTVDVGLDFRLWDRFYGTLDWYQTNTTDMIWNAPTNYAATGQSSIAANSAELRTRGFEFELGVDIIKTPDILWSFGVNGAHYKTILTKVPEGTGSDKLNGMWEANPDGWTAAGTGTISNGAFYLRGVGKPYYNVYQYLYGGVDQATGLPLISSTVTSENIEALRASHYVGELKEGNMVYTTNHSLATRQEIGDATPKLIGGFNTSFRWKDLDFSATFAFQIGGKFFSNSYALYYYDDTTPGYLVSEDLRNNTWTATNTSAKYPMMMYANPNGDSYTYGASIGSWAYTDMSLFDASYLSVKNITVGYNFPQKWMDKIGIGGIRVYASLDNMWLITSKSGIDPRQSLVGGMEVGAMGYPQMRTCSLGVNITF</sequence>
<keyword evidence="7 10" id="KW-0472">Membrane</keyword>
<keyword evidence="6 11" id="KW-0798">TonB box</keyword>
<dbReference type="SUPFAM" id="SSF56935">
    <property type="entry name" value="Porins"/>
    <property type="match status" value="1"/>
</dbReference>
<evidence type="ECO:0000256" key="9">
    <source>
        <dbReference type="ARBA" id="ARBA00023237"/>
    </source>
</evidence>
<evidence type="ECO:0000313" key="15">
    <source>
        <dbReference type="EMBL" id="EHB92956.1"/>
    </source>
</evidence>